<sequence>MTLHPRSGHVRRTGGISLFRKNAKASSGWVQKYLEKELVNTTTIATRPHERKLWHDHRHVSYRQLFWVQEALGFDPHCFPTFERHKVFLATVLRRPLDRAVAAFYAQPSHREGNFGETWEKWSARGANPPRFLASRMSDNYFVRAFTARCPQHYVLDLETCLRGCPVRRDPVTNSDLETARRALERFDLILFSEALPGQNQQLRDKHAPPRLSETDAALVRESVRFDDALYAWAWRRRAARIDAPPWVAARDYGLRAAVDGDAWDARLAKSRRFQTCDRERNRKGGRYGSTDCEGYEALARFFWRRERGVVLELGGLDGIRASESLLFDAAAGFRRVVVDASPAARPRRRARAAGAAGVVAAICDASGAVHWLAADKFPEVRCVAEFAPEEFLATHHVRAAEAFANASRSWARVDWTELSRALAADDVAYETAGPAKRRERQGRRVALVACASLTEILVDRLGVAHVDFAILDVEGAELEVLRTIDWRRLSFGVLCVETGSPLGTRPAAFRDAVVAHMAAAAPAYALHGHDGRNTWFVNRDFVASARPPS</sequence>
<evidence type="ECO:0000313" key="3">
    <source>
        <dbReference type="Proteomes" id="UP000789595"/>
    </source>
</evidence>
<dbReference type="Pfam" id="PF05050">
    <property type="entry name" value="Methyltransf_21"/>
    <property type="match status" value="1"/>
</dbReference>
<keyword evidence="3" id="KW-1185">Reference proteome</keyword>
<dbReference type="PANTHER" id="PTHR34009:SF2">
    <property type="entry name" value="PROTEIN STAR"/>
    <property type="match status" value="1"/>
</dbReference>
<dbReference type="EMBL" id="CAKKNE010000006">
    <property type="protein sequence ID" value="CAH0380124.1"/>
    <property type="molecule type" value="Genomic_DNA"/>
</dbReference>
<dbReference type="PANTHER" id="PTHR34009">
    <property type="entry name" value="PROTEIN STAR"/>
    <property type="match status" value="1"/>
</dbReference>
<dbReference type="InterPro" id="IPR027417">
    <property type="entry name" value="P-loop_NTPase"/>
</dbReference>
<evidence type="ECO:0000313" key="2">
    <source>
        <dbReference type="EMBL" id="CAH0380124.1"/>
    </source>
</evidence>
<dbReference type="GO" id="GO:0031902">
    <property type="term" value="C:late endosome membrane"/>
    <property type="evidence" value="ECO:0007669"/>
    <property type="project" value="TreeGrafter"/>
</dbReference>
<proteinExistence type="predicted"/>
<reference evidence="2" key="1">
    <citation type="submission" date="2021-11" db="EMBL/GenBank/DDBJ databases">
        <authorList>
            <consortium name="Genoscope - CEA"/>
            <person name="William W."/>
        </authorList>
    </citation>
    <scope>NUCLEOTIDE SEQUENCE</scope>
</reference>
<comment type="caution">
    <text evidence="2">The sequence shown here is derived from an EMBL/GenBank/DDBJ whole genome shotgun (WGS) entry which is preliminary data.</text>
</comment>
<organism evidence="2 3">
    <name type="scientific">Pelagomonas calceolata</name>
    <dbReference type="NCBI Taxonomy" id="35677"/>
    <lineage>
        <taxon>Eukaryota</taxon>
        <taxon>Sar</taxon>
        <taxon>Stramenopiles</taxon>
        <taxon>Ochrophyta</taxon>
        <taxon>Pelagophyceae</taxon>
        <taxon>Pelagomonadales</taxon>
        <taxon>Pelagomonadaceae</taxon>
        <taxon>Pelagomonas</taxon>
    </lineage>
</organism>
<gene>
    <name evidence="2" type="ORF">PECAL_6P17640</name>
</gene>
<dbReference type="AlphaFoldDB" id="A0A8J2T0Q2"/>
<evidence type="ECO:0000259" key="1">
    <source>
        <dbReference type="Pfam" id="PF05050"/>
    </source>
</evidence>
<accession>A0A8J2T0Q2</accession>
<dbReference type="GO" id="GO:0005789">
    <property type="term" value="C:endoplasmic reticulum membrane"/>
    <property type="evidence" value="ECO:0007669"/>
    <property type="project" value="TreeGrafter"/>
</dbReference>
<feature type="domain" description="Methyltransferase FkbM" evidence="1">
    <location>
        <begin position="428"/>
        <end position="501"/>
    </location>
</feature>
<protein>
    <recommendedName>
        <fullName evidence="1">Methyltransferase FkbM domain-containing protein</fullName>
    </recommendedName>
</protein>
<dbReference type="InterPro" id="IPR053202">
    <property type="entry name" value="EGF_Rcpt_Signaling_Reg"/>
</dbReference>
<dbReference type="Proteomes" id="UP000789595">
    <property type="component" value="Unassembled WGS sequence"/>
</dbReference>
<dbReference type="Gene3D" id="3.40.50.300">
    <property type="entry name" value="P-loop containing nucleotide triphosphate hydrolases"/>
    <property type="match status" value="1"/>
</dbReference>
<name>A0A8J2T0Q2_9STRA</name>
<dbReference type="GO" id="GO:0006888">
    <property type="term" value="P:endoplasmic reticulum to Golgi vesicle-mediated transport"/>
    <property type="evidence" value="ECO:0007669"/>
    <property type="project" value="TreeGrafter"/>
</dbReference>
<dbReference type="GO" id="GO:0005794">
    <property type="term" value="C:Golgi apparatus"/>
    <property type="evidence" value="ECO:0007669"/>
    <property type="project" value="TreeGrafter"/>
</dbReference>
<dbReference type="OrthoDB" id="2154188at2759"/>
<dbReference type="GO" id="GO:0005886">
    <property type="term" value="C:plasma membrane"/>
    <property type="evidence" value="ECO:0007669"/>
    <property type="project" value="TreeGrafter"/>
</dbReference>
<dbReference type="InterPro" id="IPR006342">
    <property type="entry name" value="FkbM_mtfrase"/>
</dbReference>
<dbReference type="GO" id="GO:0016197">
    <property type="term" value="P:endosomal transport"/>
    <property type="evidence" value="ECO:0007669"/>
    <property type="project" value="TreeGrafter"/>
</dbReference>